<name>A0A292YDN8_9BACT</name>
<proteinExistence type="predicted"/>
<dbReference type="Proteomes" id="UP000217944">
    <property type="component" value="Unassembled WGS sequence"/>
</dbReference>
<keyword evidence="2" id="KW-1185">Reference proteome</keyword>
<sequence>MKKIIFIAIFINFSFAFNWNTIVGIFKKTVNTLSYTIEASGVNPRVYEFDTQGYPRMHCVVIFRDNTNTSPAMQCVETRPEYIKMNEKLEK</sequence>
<dbReference type="EMBL" id="BDME01000001">
    <property type="protein sequence ID" value="GAX87489.1"/>
    <property type="molecule type" value="Genomic_DNA"/>
</dbReference>
<protein>
    <submittedName>
        <fullName evidence="1">Uncharacterized protein</fullName>
    </submittedName>
</protein>
<evidence type="ECO:0000313" key="2">
    <source>
        <dbReference type="Proteomes" id="UP000217944"/>
    </source>
</evidence>
<comment type="caution">
    <text evidence="1">The sequence shown here is derived from an EMBL/GenBank/DDBJ whole genome shotgun (WGS) entry which is preliminary data.</text>
</comment>
<organism evidence="1 2">
    <name type="scientific">Lebetimonas natsushimae</name>
    <dbReference type="NCBI Taxonomy" id="1936991"/>
    <lineage>
        <taxon>Bacteria</taxon>
        <taxon>Pseudomonadati</taxon>
        <taxon>Campylobacterota</taxon>
        <taxon>Epsilonproteobacteria</taxon>
        <taxon>Nautiliales</taxon>
        <taxon>Nautiliaceae</taxon>
        <taxon>Lebetimonas</taxon>
    </lineage>
</organism>
<dbReference type="RefSeq" id="WP_096258623.1">
    <property type="nucleotide sequence ID" value="NZ_BDME01000001.1"/>
</dbReference>
<accession>A0A292YDN8</accession>
<dbReference type="AlphaFoldDB" id="A0A292YDN8"/>
<dbReference type="OrthoDB" id="5373253at2"/>
<gene>
    <name evidence="1" type="ORF">LNAT_P0785</name>
</gene>
<reference evidence="1 2" key="1">
    <citation type="journal article" date="2017" name="Syst. Appl. Microbiol.">
        <title>Lebetimonas natsushimae sp. nov., a novel strictly anaerobic, moderately thermophilic chemoautotroph isolated from a deep-sea hydrothermal vent polychaete nest in the Mid-Okinawa Trough.</title>
        <authorList>
            <person name="Nagata R."/>
            <person name="Takaki Y."/>
            <person name="Tame A."/>
            <person name="Nunoura T."/>
            <person name="Muto H."/>
            <person name="Mino S."/>
            <person name="Sawayama S."/>
            <person name="Takai K."/>
            <person name="Nakagawa S."/>
        </authorList>
    </citation>
    <scope>NUCLEOTIDE SEQUENCE [LARGE SCALE GENOMIC DNA]</scope>
    <source>
        <strain evidence="1 2">HS1857</strain>
    </source>
</reference>
<evidence type="ECO:0000313" key="1">
    <source>
        <dbReference type="EMBL" id="GAX87489.1"/>
    </source>
</evidence>